<comment type="caution">
    <text evidence="5">The sequence shown here is derived from an EMBL/GenBank/DDBJ whole genome shotgun (WGS) entry which is preliminary data.</text>
</comment>
<sequence>MPRSARGTRTAAGAGGAARRHPDWPNKTRSVAELTTMQKFFAKPSYVQNSRVARAVHAAKARNVWLESPLRMTSGYVRRRGDPATHGVKRVAGRSPTGLARVMHTCKPIHDDVSLAPEPGCEIRSLPVHMDSNALSDSHLPTILLIDDEPDLLIAWALLLELEGFHVLTAFEPHEGVELAQRVHPALVITDLMMPGMDGAEVCRTLKSDPGLDGMPVILWSASTDIPTDLDCECTLHKPVARETLLDQVDLLLGRLREGARPVRGGDDVSLN</sequence>
<evidence type="ECO:0000256" key="2">
    <source>
        <dbReference type="PROSITE-ProRule" id="PRU00169"/>
    </source>
</evidence>
<feature type="compositionally biased region" description="Low complexity" evidence="3">
    <location>
        <begin position="1"/>
        <end position="12"/>
    </location>
</feature>
<dbReference type="RefSeq" id="WP_233445311.1">
    <property type="nucleotide sequence ID" value="NZ_CP015959.1"/>
</dbReference>
<dbReference type="PROSITE" id="PS50110">
    <property type="entry name" value="RESPONSE_REGULATORY"/>
    <property type="match status" value="1"/>
</dbReference>
<dbReference type="SUPFAM" id="SSF52172">
    <property type="entry name" value="CheY-like"/>
    <property type="match status" value="1"/>
</dbReference>
<keyword evidence="1 2" id="KW-0597">Phosphoprotein</keyword>
<protein>
    <submittedName>
        <fullName evidence="5">Response regulator</fullName>
    </submittedName>
</protein>
<evidence type="ECO:0000259" key="4">
    <source>
        <dbReference type="PROSITE" id="PS50110"/>
    </source>
</evidence>
<dbReference type="Proteomes" id="UP001462961">
    <property type="component" value="Unassembled WGS sequence"/>
</dbReference>
<reference evidence="5 6" key="1">
    <citation type="submission" date="2024-01" db="EMBL/GenBank/DDBJ databases">
        <title>The diversity of rhizobia nodulating Mimosa spp. in eleven states of Brazil covering several biomes is determined by host plant, location, and edaphic factors.</title>
        <authorList>
            <person name="Rouws L."/>
            <person name="Barauna A."/>
            <person name="Beukes C."/>
            <person name="De Faria S.M."/>
            <person name="Gross E."/>
            <person name="Dos Reis Junior F.B."/>
            <person name="Simon M."/>
            <person name="Maluk M."/>
            <person name="Odee D.W."/>
            <person name="Kenicer G."/>
            <person name="Young J.P.W."/>
            <person name="Reis V.M."/>
            <person name="Zilli J."/>
            <person name="James E.K."/>
        </authorList>
    </citation>
    <scope>NUCLEOTIDE SEQUENCE [LARGE SCALE GENOMIC DNA]</scope>
    <source>
        <strain evidence="5 6">JHI1651</strain>
    </source>
</reference>
<proteinExistence type="predicted"/>
<evidence type="ECO:0000256" key="1">
    <source>
        <dbReference type="ARBA" id="ARBA00022553"/>
    </source>
</evidence>
<accession>A0ABV0DQ38</accession>
<dbReference type="InterPro" id="IPR050595">
    <property type="entry name" value="Bact_response_regulator"/>
</dbReference>
<dbReference type="InterPro" id="IPR001789">
    <property type="entry name" value="Sig_transdc_resp-reg_receiver"/>
</dbReference>
<organism evidence="5 6">
    <name type="scientific">Paraburkholderia caribensis</name>
    <dbReference type="NCBI Taxonomy" id="75105"/>
    <lineage>
        <taxon>Bacteria</taxon>
        <taxon>Pseudomonadati</taxon>
        <taxon>Pseudomonadota</taxon>
        <taxon>Betaproteobacteria</taxon>
        <taxon>Burkholderiales</taxon>
        <taxon>Burkholderiaceae</taxon>
        <taxon>Paraburkholderia</taxon>
    </lineage>
</organism>
<dbReference type="EMBL" id="JAYLVJ010000004">
    <property type="protein sequence ID" value="MEO1753223.1"/>
    <property type="molecule type" value="Genomic_DNA"/>
</dbReference>
<dbReference type="InterPro" id="IPR011006">
    <property type="entry name" value="CheY-like_superfamily"/>
</dbReference>
<dbReference type="SMART" id="SM00448">
    <property type="entry name" value="REC"/>
    <property type="match status" value="1"/>
</dbReference>
<feature type="modified residue" description="4-aspartylphosphate" evidence="2">
    <location>
        <position position="191"/>
    </location>
</feature>
<dbReference type="Gene3D" id="3.40.50.2300">
    <property type="match status" value="1"/>
</dbReference>
<evidence type="ECO:0000313" key="5">
    <source>
        <dbReference type="EMBL" id="MEO1753223.1"/>
    </source>
</evidence>
<evidence type="ECO:0000256" key="3">
    <source>
        <dbReference type="SAM" id="MobiDB-lite"/>
    </source>
</evidence>
<dbReference type="Pfam" id="PF00072">
    <property type="entry name" value="Response_reg"/>
    <property type="match status" value="1"/>
</dbReference>
<keyword evidence="6" id="KW-1185">Reference proteome</keyword>
<feature type="domain" description="Response regulatory" evidence="4">
    <location>
        <begin position="142"/>
        <end position="253"/>
    </location>
</feature>
<feature type="region of interest" description="Disordered" evidence="3">
    <location>
        <begin position="1"/>
        <end position="26"/>
    </location>
</feature>
<evidence type="ECO:0000313" key="6">
    <source>
        <dbReference type="Proteomes" id="UP001462961"/>
    </source>
</evidence>
<dbReference type="PANTHER" id="PTHR44591">
    <property type="entry name" value="STRESS RESPONSE REGULATOR PROTEIN 1"/>
    <property type="match status" value="1"/>
</dbReference>
<name>A0ABV0DQ38_9BURK</name>
<gene>
    <name evidence="5" type="ORF">VOI32_04690</name>
</gene>
<dbReference type="PANTHER" id="PTHR44591:SF3">
    <property type="entry name" value="RESPONSE REGULATORY DOMAIN-CONTAINING PROTEIN"/>
    <property type="match status" value="1"/>
</dbReference>